<dbReference type="InterPro" id="IPR052172">
    <property type="entry name" value="UxaA_altronate/galactarate_dh"/>
</dbReference>
<reference evidence="2 3" key="1">
    <citation type="journal article" date="2013" name="Genome Announc.">
        <title>Draft Genome Sequence of 'Candidatus Halobonum tyrrellensis' Strain G22, Isolated from the Hypersaline Waters of Lake Tyrrell, Australia.</title>
        <authorList>
            <person name="Ugalde J.A."/>
            <person name="Narasingarao P."/>
            <person name="Kuo S."/>
            <person name="Podell S."/>
            <person name="Allen E.E."/>
        </authorList>
    </citation>
    <scope>NUCLEOTIDE SEQUENCE [LARGE SCALE GENOMIC DNA]</scope>
    <source>
        <strain evidence="2 3">G22</strain>
    </source>
</reference>
<accession>V4HA90</accession>
<dbReference type="EMBL" id="ASGZ01000064">
    <property type="protein sequence ID" value="ESP86968.1"/>
    <property type="molecule type" value="Genomic_DNA"/>
</dbReference>
<name>V4HA90_9EURY</name>
<organism evidence="2 3">
    <name type="scientific">Candidatus Halobonum tyrrellensis G22</name>
    <dbReference type="NCBI Taxonomy" id="1324957"/>
    <lineage>
        <taxon>Archaea</taxon>
        <taxon>Methanobacteriati</taxon>
        <taxon>Methanobacteriota</taxon>
        <taxon>Stenosarchaea group</taxon>
        <taxon>Halobacteria</taxon>
        <taxon>Halobacteriales</taxon>
        <taxon>Haloferacaceae</taxon>
        <taxon>Candidatus Halobonum</taxon>
    </lineage>
</organism>
<feature type="domain" description="D-galactarate/Altronate dehydratase second" evidence="1">
    <location>
        <begin position="15"/>
        <end position="142"/>
    </location>
</feature>
<dbReference type="GO" id="GO:0019698">
    <property type="term" value="P:D-galacturonate catabolic process"/>
    <property type="evidence" value="ECO:0007669"/>
    <property type="project" value="TreeGrafter"/>
</dbReference>
<evidence type="ECO:0000259" key="1">
    <source>
        <dbReference type="Pfam" id="PF04295"/>
    </source>
</evidence>
<feature type="non-terminal residue" evidence="2">
    <location>
        <position position="223"/>
    </location>
</feature>
<dbReference type="STRING" id="1324957.K933_15652"/>
<proteinExistence type="predicted"/>
<evidence type="ECO:0000313" key="3">
    <source>
        <dbReference type="Proteomes" id="UP000017840"/>
    </source>
</evidence>
<dbReference type="RefSeq" id="WP_023395701.1">
    <property type="nucleotide sequence ID" value="NZ_ASGZ01000064.1"/>
</dbReference>
<dbReference type="eggNOG" id="arCOG05317">
    <property type="taxonomic scope" value="Archaea"/>
</dbReference>
<dbReference type="GO" id="GO:0016829">
    <property type="term" value="F:lyase activity"/>
    <property type="evidence" value="ECO:0007669"/>
    <property type="project" value="InterPro"/>
</dbReference>
<dbReference type="Proteomes" id="UP000017840">
    <property type="component" value="Unassembled WGS sequence"/>
</dbReference>
<dbReference type="AlphaFoldDB" id="V4HA90"/>
<dbReference type="PANTHER" id="PTHR30536:SF5">
    <property type="entry name" value="ALTRONATE DEHYDRATASE"/>
    <property type="match status" value="1"/>
</dbReference>
<evidence type="ECO:0000313" key="2">
    <source>
        <dbReference type="EMBL" id="ESP86968.1"/>
    </source>
</evidence>
<dbReference type="OrthoDB" id="205785at2157"/>
<comment type="caution">
    <text evidence="2">The sequence shown here is derived from an EMBL/GenBank/DDBJ whole genome shotgun (WGS) entry which is preliminary data.</text>
</comment>
<dbReference type="PANTHER" id="PTHR30536">
    <property type="entry name" value="ALTRONATE/GALACTARATE DEHYDRATASE"/>
    <property type="match status" value="1"/>
</dbReference>
<dbReference type="Pfam" id="PF04295">
    <property type="entry name" value="GD_AH_second"/>
    <property type="match status" value="1"/>
</dbReference>
<keyword evidence="3" id="KW-1185">Reference proteome</keyword>
<dbReference type="InterPro" id="IPR007392">
    <property type="entry name" value="GD_AH_second"/>
</dbReference>
<sequence>MSAERAERGERTFDGYRRPDGRLGVRNRVLVLPSVICSHTVAEGIADRSPDAVAAPHDHGCGQLGADSDQTKRALVGVASNPNVAGTLVVGLGCEKVRSRDVAAAVDDRGLPVRELTIQDAGGTEACTDRGAAAVEALSERAAAATADPAGLGDLTVGVVVSDLDDSTVERTHPLLAGVIERVTRAGGRVAVAGAERFAAHPEAARARVDGHPDALDRVLDAD</sequence>
<protein>
    <submittedName>
        <fullName evidence="2">Altronate dehydratase-like protein</fullName>
    </submittedName>
</protein>
<gene>
    <name evidence="2" type="ORF">K933_15652</name>
</gene>